<accession>A0A0N4V0J4</accession>
<evidence type="ECO:0000313" key="2">
    <source>
        <dbReference type="Proteomes" id="UP000274131"/>
    </source>
</evidence>
<reference evidence="3" key="1">
    <citation type="submission" date="2017-02" db="UniProtKB">
        <authorList>
            <consortium name="WormBaseParasite"/>
        </authorList>
    </citation>
    <scope>IDENTIFICATION</scope>
</reference>
<proteinExistence type="predicted"/>
<sequence>MVDSSILSTENSSTVVLRTIGNSYWTVEIRKHKLVMAVLDRLLEPVGYSMEPGQVGLRTILDMVGPYSKQLVYQ</sequence>
<dbReference type="EMBL" id="UXUI01007520">
    <property type="protein sequence ID" value="VDD88003.1"/>
    <property type="molecule type" value="Genomic_DNA"/>
</dbReference>
<gene>
    <name evidence="1" type="ORF">EVEC_LOCUS3146</name>
</gene>
<keyword evidence="2" id="KW-1185">Reference proteome</keyword>
<evidence type="ECO:0000313" key="1">
    <source>
        <dbReference type="EMBL" id="VDD88003.1"/>
    </source>
</evidence>
<dbReference type="Proteomes" id="UP000274131">
    <property type="component" value="Unassembled WGS sequence"/>
</dbReference>
<name>A0A0N4V0J4_ENTVE</name>
<protein>
    <submittedName>
        <fullName evidence="3">Mediator of RNA polymerase II transcription subunit 23</fullName>
    </submittedName>
</protein>
<reference evidence="1 2" key="2">
    <citation type="submission" date="2018-10" db="EMBL/GenBank/DDBJ databases">
        <authorList>
            <consortium name="Pathogen Informatics"/>
        </authorList>
    </citation>
    <scope>NUCLEOTIDE SEQUENCE [LARGE SCALE GENOMIC DNA]</scope>
</reference>
<dbReference type="WBParaSite" id="EVEC_0000343801-mRNA-1">
    <property type="protein sequence ID" value="EVEC_0000343801-mRNA-1"/>
    <property type="gene ID" value="EVEC_0000343801"/>
</dbReference>
<evidence type="ECO:0000313" key="3">
    <source>
        <dbReference type="WBParaSite" id="EVEC_0000343801-mRNA-1"/>
    </source>
</evidence>
<organism evidence="3">
    <name type="scientific">Enterobius vermicularis</name>
    <name type="common">Human pinworm</name>
    <dbReference type="NCBI Taxonomy" id="51028"/>
    <lineage>
        <taxon>Eukaryota</taxon>
        <taxon>Metazoa</taxon>
        <taxon>Ecdysozoa</taxon>
        <taxon>Nematoda</taxon>
        <taxon>Chromadorea</taxon>
        <taxon>Rhabditida</taxon>
        <taxon>Spirurina</taxon>
        <taxon>Oxyuridomorpha</taxon>
        <taxon>Oxyuroidea</taxon>
        <taxon>Oxyuridae</taxon>
        <taxon>Enterobius</taxon>
    </lineage>
</organism>
<dbReference type="AlphaFoldDB" id="A0A0N4V0J4"/>